<gene>
    <name evidence="5" type="ORF">DRW07_13310</name>
</gene>
<organism evidence="5 6">
    <name type="scientific">Alteromonas sediminis</name>
    <dbReference type="NCBI Taxonomy" id="2259342"/>
    <lineage>
        <taxon>Bacteria</taxon>
        <taxon>Pseudomonadati</taxon>
        <taxon>Pseudomonadota</taxon>
        <taxon>Gammaproteobacteria</taxon>
        <taxon>Alteromonadales</taxon>
        <taxon>Alteromonadaceae</taxon>
        <taxon>Alteromonas/Salinimonas group</taxon>
        <taxon>Alteromonas</taxon>
    </lineage>
</organism>
<name>A0A3N5XXM9_9ALTE</name>
<keyword evidence="6" id="KW-1185">Reference proteome</keyword>
<dbReference type="Pfam" id="PF01627">
    <property type="entry name" value="Hpt"/>
    <property type="match status" value="1"/>
</dbReference>
<dbReference type="InterPro" id="IPR003607">
    <property type="entry name" value="HD/PDEase_dom"/>
</dbReference>
<dbReference type="CDD" id="cd00088">
    <property type="entry name" value="HPT"/>
    <property type="match status" value="1"/>
</dbReference>
<dbReference type="InterPro" id="IPR008207">
    <property type="entry name" value="Sig_transdc_His_kin_Hpt_dom"/>
</dbReference>
<dbReference type="SUPFAM" id="SSF109604">
    <property type="entry name" value="HD-domain/PDEase-like"/>
    <property type="match status" value="1"/>
</dbReference>
<evidence type="ECO:0000259" key="4">
    <source>
        <dbReference type="PROSITE" id="PS51832"/>
    </source>
</evidence>
<dbReference type="AlphaFoldDB" id="A0A3N5XXM9"/>
<keyword evidence="1" id="KW-0902">Two-component regulatory system</keyword>
<dbReference type="Gene3D" id="1.20.120.160">
    <property type="entry name" value="HPT domain"/>
    <property type="match status" value="1"/>
</dbReference>
<dbReference type="PROSITE" id="PS50894">
    <property type="entry name" value="HPT"/>
    <property type="match status" value="1"/>
</dbReference>
<dbReference type="GO" id="GO:0000160">
    <property type="term" value="P:phosphorelay signal transduction system"/>
    <property type="evidence" value="ECO:0007669"/>
    <property type="project" value="UniProtKB-KW"/>
</dbReference>
<comment type="caution">
    <text evidence="5">The sequence shown here is derived from an EMBL/GenBank/DDBJ whole genome shotgun (WGS) entry which is preliminary data.</text>
</comment>
<evidence type="ECO:0000256" key="1">
    <source>
        <dbReference type="ARBA" id="ARBA00023012"/>
    </source>
</evidence>
<dbReference type="CDD" id="cd00077">
    <property type="entry name" value="HDc"/>
    <property type="match status" value="1"/>
</dbReference>
<evidence type="ECO:0000313" key="5">
    <source>
        <dbReference type="EMBL" id="RPJ65787.1"/>
    </source>
</evidence>
<dbReference type="SUPFAM" id="SSF47226">
    <property type="entry name" value="Histidine-containing phosphotransfer domain, HPT domain"/>
    <property type="match status" value="1"/>
</dbReference>
<dbReference type="OrthoDB" id="9816273at2"/>
<dbReference type="PANTHER" id="PTHR43155">
    <property type="entry name" value="CYCLIC DI-GMP PHOSPHODIESTERASE PA4108-RELATED"/>
    <property type="match status" value="1"/>
</dbReference>
<evidence type="ECO:0000259" key="3">
    <source>
        <dbReference type="PROSITE" id="PS50894"/>
    </source>
</evidence>
<evidence type="ECO:0000313" key="6">
    <source>
        <dbReference type="Proteomes" id="UP000275281"/>
    </source>
</evidence>
<feature type="domain" description="HPt" evidence="3">
    <location>
        <begin position="6"/>
        <end position="113"/>
    </location>
</feature>
<reference evidence="5 6" key="1">
    <citation type="submission" date="2018-11" db="EMBL/GenBank/DDBJ databases">
        <authorList>
            <person name="Ye M.-Q."/>
            <person name="Du Z.-J."/>
        </authorList>
    </citation>
    <scope>NUCLEOTIDE SEQUENCE [LARGE SCALE GENOMIC DNA]</scope>
    <source>
        <strain evidence="5 6">U0105</strain>
    </source>
</reference>
<dbReference type="Proteomes" id="UP000275281">
    <property type="component" value="Unassembled WGS sequence"/>
</dbReference>
<dbReference type="RefSeq" id="WP_124028418.1">
    <property type="nucleotide sequence ID" value="NZ_JBHRSN010000007.1"/>
</dbReference>
<dbReference type="EMBL" id="RPOK01000004">
    <property type="protein sequence ID" value="RPJ65787.1"/>
    <property type="molecule type" value="Genomic_DNA"/>
</dbReference>
<dbReference type="Pfam" id="PF13487">
    <property type="entry name" value="HD_5"/>
    <property type="match status" value="1"/>
</dbReference>
<dbReference type="GO" id="GO:0004672">
    <property type="term" value="F:protein kinase activity"/>
    <property type="evidence" value="ECO:0007669"/>
    <property type="project" value="UniProtKB-ARBA"/>
</dbReference>
<evidence type="ECO:0000256" key="2">
    <source>
        <dbReference type="PROSITE-ProRule" id="PRU00110"/>
    </source>
</evidence>
<proteinExistence type="predicted"/>
<dbReference type="InterPro" id="IPR037522">
    <property type="entry name" value="HD_GYP_dom"/>
</dbReference>
<feature type="modified residue" description="Phosphohistidine" evidence="2">
    <location>
        <position position="53"/>
    </location>
</feature>
<dbReference type="Gene3D" id="1.10.3210.10">
    <property type="entry name" value="Hypothetical protein af1432"/>
    <property type="match status" value="1"/>
</dbReference>
<sequence>MQTFRPEDLEDDILNDLIEEINELYESSEQTLIELELRPEDNELQRALFRSVHTIKGDLGLVGFSPMIPLLQHMEDLLDYLRKGQMEYSSLLSDLVLQTMDIVKHFVEGIMSRGVAEYDDVLQADLVEAIKQITPENRDEHEKRLIDAVKVLNPSLIVDETKDGLEIKTADDGLTLSKTGIPKDISAEKQMDILFFRDMMQVIEKRSNFWRGRGDRIAKMALLINQVAGKPIEEDQLAVASYVHDFGMAFMPLKLLHKEGSYSDTEFNLMRSHVYKSSRLLEHLNQWDVARKIVLQVHERADGSGYPLGIKDEEMCDGAKLLAILDTFDAMTHPRAHNDKPMARKKAVIEINRSAKGQFSMKWMRHFNVAMTKLLTR</sequence>
<dbReference type="SMART" id="SM00073">
    <property type="entry name" value="HPT"/>
    <property type="match status" value="1"/>
</dbReference>
<accession>A0A3N5XXM9</accession>
<dbReference type="InterPro" id="IPR036641">
    <property type="entry name" value="HPT_dom_sf"/>
</dbReference>
<protein>
    <submittedName>
        <fullName evidence="5">HD domain-containing protein</fullName>
    </submittedName>
</protein>
<dbReference type="PANTHER" id="PTHR43155:SF2">
    <property type="entry name" value="CYCLIC DI-GMP PHOSPHODIESTERASE PA4108"/>
    <property type="match status" value="1"/>
</dbReference>
<feature type="domain" description="HD-GYP" evidence="4">
    <location>
        <begin position="185"/>
        <end position="377"/>
    </location>
</feature>
<keyword evidence="2" id="KW-0597">Phosphoprotein</keyword>
<dbReference type="PROSITE" id="PS51832">
    <property type="entry name" value="HD_GYP"/>
    <property type="match status" value="1"/>
</dbReference>
<dbReference type="GO" id="GO:0008081">
    <property type="term" value="F:phosphoric diester hydrolase activity"/>
    <property type="evidence" value="ECO:0007669"/>
    <property type="project" value="UniProtKB-ARBA"/>
</dbReference>